<gene>
    <name evidence="2" type="ORF">EJ06DRAFT_531367</name>
</gene>
<feature type="region of interest" description="Disordered" evidence="1">
    <location>
        <begin position="26"/>
        <end position="114"/>
    </location>
</feature>
<reference evidence="2" key="1">
    <citation type="journal article" date="2020" name="Stud. Mycol.">
        <title>101 Dothideomycetes genomes: a test case for predicting lifestyles and emergence of pathogens.</title>
        <authorList>
            <person name="Haridas S."/>
            <person name="Albert R."/>
            <person name="Binder M."/>
            <person name="Bloem J."/>
            <person name="Labutti K."/>
            <person name="Salamov A."/>
            <person name="Andreopoulos B."/>
            <person name="Baker S."/>
            <person name="Barry K."/>
            <person name="Bills G."/>
            <person name="Bluhm B."/>
            <person name="Cannon C."/>
            <person name="Castanera R."/>
            <person name="Culley D."/>
            <person name="Daum C."/>
            <person name="Ezra D."/>
            <person name="Gonzalez J."/>
            <person name="Henrissat B."/>
            <person name="Kuo A."/>
            <person name="Liang C."/>
            <person name="Lipzen A."/>
            <person name="Lutzoni F."/>
            <person name="Magnuson J."/>
            <person name="Mondo S."/>
            <person name="Nolan M."/>
            <person name="Ohm R."/>
            <person name="Pangilinan J."/>
            <person name="Park H.-J."/>
            <person name="Ramirez L."/>
            <person name="Alfaro M."/>
            <person name="Sun H."/>
            <person name="Tritt A."/>
            <person name="Yoshinaga Y."/>
            <person name="Zwiers L.-H."/>
            <person name="Turgeon B."/>
            <person name="Goodwin S."/>
            <person name="Spatafora J."/>
            <person name="Crous P."/>
            <person name="Grigoriev I."/>
        </authorList>
    </citation>
    <scope>NUCLEOTIDE SEQUENCE</scope>
    <source>
        <strain evidence="2">CBS 262.69</strain>
    </source>
</reference>
<name>A0A6G1HT99_9PEZI</name>
<evidence type="ECO:0000313" key="2">
    <source>
        <dbReference type="EMBL" id="KAF2399059.1"/>
    </source>
</evidence>
<feature type="compositionally biased region" description="Basic and acidic residues" evidence="1">
    <location>
        <begin position="90"/>
        <end position="104"/>
    </location>
</feature>
<organism evidence="2 3">
    <name type="scientific">Trichodelitschia bisporula</name>
    <dbReference type="NCBI Taxonomy" id="703511"/>
    <lineage>
        <taxon>Eukaryota</taxon>
        <taxon>Fungi</taxon>
        <taxon>Dikarya</taxon>
        <taxon>Ascomycota</taxon>
        <taxon>Pezizomycotina</taxon>
        <taxon>Dothideomycetes</taxon>
        <taxon>Dothideomycetes incertae sedis</taxon>
        <taxon>Phaeotrichales</taxon>
        <taxon>Phaeotrichaceae</taxon>
        <taxon>Trichodelitschia</taxon>
    </lineage>
</organism>
<keyword evidence="3" id="KW-1185">Reference proteome</keyword>
<dbReference type="AlphaFoldDB" id="A0A6G1HT99"/>
<accession>A0A6G1HT99</accession>
<proteinExistence type="predicted"/>
<feature type="compositionally biased region" description="Pro residues" evidence="1">
    <location>
        <begin position="27"/>
        <end position="38"/>
    </location>
</feature>
<evidence type="ECO:0000256" key="1">
    <source>
        <dbReference type="SAM" id="MobiDB-lite"/>
    </source>
</evidence>
<protein>
    <submittedName>
        <fullName evidence="2">Uncharacterized protein</fullName>
    </submittedName>
</protein>
<sequence length="114" mass="12645">MVDICGGQSRGLHPQAQRITTMIQSIPSPPYTLFPTEPPSLHARTPNTMPFSGAIPRPSPIHKCSHQNQRPITLGRKSRKMSISPPHAEPLARARETQHAATHEKAHRKRGIQP</sequence>
<feature type="compositionally biased region" description="Basic residues" evidence="1">
    <location>
        <begin position="105"/>
        <end position="114"/>
    </location>
</feature>
<dbReference type="Proteomes" id="UP000799640">
    <property type="component" value="Unassembled WGS sequence"/>
</dbReference>
<dbReference type="EMBL" id="ML996698">
    <property type="protein sequence ID" value="KAF2399059.1"/>
    <property type="molecule type" value="Genomic_DNA"/>
</dbReference>
<evidence type="ECO:0000313" key="3">
    <source>
        <dbReference type="Proteomes" id="UP000799640"/>
    </source>
</evidence>